<keyword evidence="3" id="KW-0328">Glycosyltransferase</keyword>
<dbReference type="KEGG" id="tng:GSTEN00005638G001"/>
<evidence type="ECO:0000313" key="10">
    <source>
        <dbReference type="EMBL" id="CAF91093.1"/>
    </source>
</evidence>
<comment type="subcellular location">
    <subcellularLocation>
        <location evidence="1">Membrane</location>
        <topology evidence="1">Multi-pass membrane protein</topology>
    </subcellularLocation>
</comment>
<comment type="caution">
    <text evidence="10">The sequence shown here is derived from an EMBL/GenBank/DDBJ whole genome shotgun (WGS) entry which is preliminary data.</text>
</comment>
<keyword evidence="4" id="KW-0808">Transferase</keyword>
<comment type="similarity">
    <text evidence="2">Belongs to the dpy-19 family.</text>
</comment>
<evidence type="ECO:0000256" key="1">
    <source>
        <dbReference type="ARBA" id="ARBA00004141"/>
    </source>
</evidence>
<feature type="transmembrane region" description="Helical" evidence="9">
    <location>
        <begin position="47"/>
        <end position="70"/>
    </location>
</feature>
<evidence type="ECO:0000256" key="8">
    <source>
        <dbReference type="SAM" id="MobiDB-lite"/>
    </source>
</evidence>
<dbReference type="EMBL" id="CAAE01008068">
    <property type="protein sequence ID" value="CAF91093.1"/>
    <property type="molecule type" value="Genomic_DNA"/>
</dbReference>
<organism evidence="10">
    <name type="scientific">Tetraodon nigroviridis</name>
    <name type="common">Spotted green pufferfish</name>
    <name type="synonym">Chelonodon nigroviridis</name>
    <dbReference type="NCBI Taxonomy" id="99883"/>
    <lineage>
        <taxon>Eukaryota</taxon>
        <taxon>Metazoa</taxon>
        <taxon>Chordata</taxon>
        <taxon>Craniata</taxon>
        <taxon>Vertebrata</taxon>
        <taxon>Euteleostomi</taxon>
        <taxon>Actinopterygii</taxon>
        <taxon>Neopterygii</taxon>
        <taxon>Teleostei</taxon>
        <taxon>Neoteleostei</taxon>
        <taxon>Acanthomorphata</taxon>
        <taxon>Eupercaria</taxon>
        <taxon>Tetraodontiformes</taxon>
        <taxon>Tetradontoidea</taxon>
        <taxon>Tetraodontidae</taxon>
        <taxon>Tetraodon</taxon>
    </lineage>
</organism>
<dbReference type="GO" id="GO:0000030">
    <property type="term" value="F:mannosyltransferase activity"/>
    <property type="evidence" value="ECO:0007669"/>
    <property type="project" value="TreeGrafter"/>
</dbReference>
<feature type="region of interest" description="Disordered" evidence="8">
    <location>
        <begin position="1"/>
        <end position="29"/>
    </location>
</feature>
<accession>Q4T7N9</accession>
<evidence type="ECO:0000256" key="7">
    <source>
        <dbReference type="ARBA" id="ARBA00023136"/>
    </source>
</evidence>
<proteinExistence type="inferred from homology"/>
<evidence type="ECO:0000256" key="6">
    <source>
        <dbReference type="ARBA" id="ARBA00022989"/>
    </source>
</evidence>
<evidence type="ECO:0000256" key="3">
    <source>
        <dbReference type="ARBA" id="ARBA00022676"/>
    </source>
</evidence>
<name>Q4T7N9_TETNG</name>
<dbReference type="PANTHER" id="PTHR31488:SF4">
    <property type="entry name" value="C-MANNOSYLTRANSFERASE DPY19L3-RELATED"/>
    <property type="match status" value="1"/>
</dbReference>
<reference evidence="10" key="1">
    <citation type="journal article" date="2004" name="Nature">
        <title>Genome duplication in the teleost fish Tetraodon nigroviridis reveals the early vertebrate proto-karyotype.</title>
        <authorList>
            <person name="Jaillon O."/>
            <person name="Aury J.-M."/>
            <person name="Brunet F."/>
            <person name="Petit J.-L."/>
            <person name="Stange-Thomann N."/>
            <person name="Mauceli E."/>
            <person name="Bouneau L."/>
            <person name="Fischer C."/>
            <person name="Ozouf-Costaz C."/>
            <person name="Bernot A."/>
            <person name="Nicaud S."/>
            <person name="Jaffe D."/>
            <person name="Fisher S."/>
            <person name="Lutfalla G."/>
            <person name="Dossat C."/>
            <person name="Segurens B."/>
            <person name="Dasilva C."/>
            <person name="Salanoubat M."/>
            <person name="Levy M."/>
            <person name="Boudet N."/>
            <person name="Castellano S."/>
            <person name="Anthouard V."/>
            <person name="Jubin C."/>
            <person name="Castelli V."/>
            <person name="Katinka M."/>
            <person name="Vacherie B."/>
            <person name="Biemont C."/>
            <person name="Skalli Z."/>
            <person name="Cattolico L."/>
            <person name="Poulain J."/>
            <person name="De Berardinis V."/>
            <person name="Cruaud C."/>
            <person name="Duprat S."/>
            <person name="Brottier P."/>
            <person name="Coutanceau J.-P."/>
            <person name="Gouzy J."/>
            <person name="Parra G."/>
            <person name="Lardier G."/>
            <person name="Chapple C."/>
            <person name="McKernan K.J."/>
            <person name="McEwan P."/>
            <person name="Bosak S."/>
            <person name="Kellis M."/>
            <person name="Volff J.-N."/>
            <person name="Guigo R."/>
            <person name="Zody M.C."/>
            <person name="Mesirov J."/>
            <person name="Lindblad-Toh K."/>
            <person name="Birren B."/>
            <person name="Nusbaum C."/>
            <person name="Kahn D."/>
            <person name="Robinson-Rechavi M."/>
            <person name="Laudet V."/>
            <person name="Schachter V."/>
            <person name="Quetier F."/>
            <person name="Saurin W."/>
            <person name="Scarpelli C."/>
            <person name="Wincker P."/>
            <person name="Lander E.S."/>
            <person name="Weissenbach J."/>
            <person name="Roest Crollius H."/>
        </authorList>
    </citation>
    <scope>NUCLEOTIDE SEQUENCE [LARGE SCALE GENOMIC DNA]</scope>
</reference>
<keyword evidence="7 9" id="KW-0472">Membrane</keyword>
<reference evidence="10" key="2">
    <citation type="submission" date="2004-02" db="EMBL/GenBank/DDBJ databases">
        <authorList>
            <consortium name="Genoscope"/>
            <consortium name="Whitehead Institute Centre for Genome Research"/>
        </authorList>
    </citation>
    <scope>NUCLEOTIDE SEQUENCE</scope>
</reference>
<keyword evidence="5 9" id="KW-0812">Transmembrane</keyword>
<feature type="transmembrane region" description="Helical" evidence="9">
    <location>
        <begin position="97"/>
        <end position="120"/>
    </location>
</feature>
<feature type="compositionally biased region" description="Low complexity" evidence="8">
    <location>
        <begin position="15"/>
        <end position="29"/>
    </location>
</feature>
<gene>
    <name evidence="10" type="ORF">GSTENG00005638001</name>
</gene>
<evidence type="ECO:0000256" key="4">
    <source>
        <dbReference type="ARBA" id="ARBA00022679"/>
    </source>
</evidence>
<sequence length="147" mass="16098">MTSVRQRKGSRAKESQASAEPPSQPSSCCSDHQPESSCFQGDWSWKAIVWTALGLSVSVGLGLLCCIYVATLHENDLWFSNIKVKPPIKNGDWSWKAIVWTALGLSVSVGLGLLCCIYVATLHENDLWFSNIKVKPPIKNGVLHTIG</sequence>
<dbReference type="PANTHER" id="PTHR31488">
    <property type="entry name" value="DPY-19-LIKE 1, LIKE (H. SAPIENS)"/>
    <property type="match status" value="1"/>
</dbReference>
<evidence type="ECO:0000256" key="9">
    <source>
        <dbReference type="SAM" id="Phobius"/>
    </source>
</evidence>
<dbReference type="AlphaFoldDB" id="Q4T7N9"/>
<dbReference type="InterPro" id="IPR018732">
    <property type="entry name" value="Dpy-19/Dpy-19-like"/>
</dbReference>
<feature type="compositionally biased region" description="Basic residues" evidence="8">
    <location>
        <begin position="1"/>
        <end position="10"/>
    </location>
</feature>
<keyword evidence="6 9" id="KW-1133">Transmembrane helix</keyword>
<dbReference type="OrthoDB" id="6019623at2759"/>
<evidence type="ECO:0000256" key="2">
    <source>
        <dbReference type="ARBA" id="ARBA00008744"/>
    </source>
</evidence>
<dbReference type="GO" id="GO:0005637">
    <property type="term" value="C:nuclear inner membrane"/>
    <property type="evidence" value="ECO:0007669"/>
    <property type="project" value="TreeGrafter"/>
</dbReference>
<protein>
    <submittedName>
        <fullName evidence="10">(spotted green pufferfish) hypothetical protein</fullName>
    </submittedName>
</protein>
<evidence type="ECO:0000256" key="5">
    <source>
        <dbReference type="ARBA" id="ARBA00022692"/>
    </source>
</evidence>